<reference evidence="4" key="1">
    <citation type="submission" date="2019-02" db="EMBL/GenBank/DDBJ databases">
        <authorList>
            <person name="Gruber-Vodicka R. H."/>
            <person name="Seah K. B. B."/>
        </authorList>
    </citation>
    <scope>NUCLEOTIDE SEQUENCE</scope>
    <source>
        <strain evidence="4">BECK_SA2B12</strain>
        <strain evidence="2">BECK_SA2B15</strain>
        <strain evidence="3">BECK_SA2B20</strain>
    </source>
</reference>
<name>A0A450V069_9GAMM</name>
<dbReference type="AlphaFoldDB" id="A0A450V069"/>
<feature type="region of interest" description="Disordered" evidence="1">
    <location>
        <begin position="77"/>
        <end position="104"/>
    </location>
</feature>
<dbReference type="EMBL" id="CAADFJ010000019">
    <property type="protein sequence ID" value="VFJ98197.1"/>
    <property type="molecule type" value="Genomic_DNA"/>
</dbReference>
<evidence type="ECO:0000313" key="2">
    <source>
        <dbReference type="EMBL" id="VFJ90409.1"/>
    </source>
</evidence>
<gene>
    <name evidence="2" type="ORF">BECKH772A_GA0070896_1002113</name>
    <name evidence="3" type="ORF">BECKH772B_GA0070898_1001913</name>
    <name evidence="4" type="ORF">BECKH772C_GA0070978_1001913</name>
</gene>
<evidence type="ECO:0000313" key="3">
    <source>
        <dbReference type="EMBL" id="VFJ91611.1"/>
    </source>
</evidence>
<dbReference type="EMBL" id="CAADFI010000019">
    <property type="protein sequence ID" value="VFJ91611.1"/>
    <property type="molecule type" value="Genomic_DNA"/>
</dbReference>
<accession>A0A450V069</accession>
<proteinExistence type="predicted"/>
<organism evidence="4">
    <name type="scientific">Candidatus Kentrum eta</name>
    <dbReference type="NCBI Taxonomy" id="2126337"/>
    <lineage>
        <taxon>Bacteria</taxon>
        <taxon>Pseudomonadati</taxon>
        <taxon>Pseudomonadota</taxon>
        <taxon>Gammaproteobacteria</taxon>
        <taxon>Candidatus Kentrum</taxon>
    </lineage>
</organism>
<sequence length="191" mass="22009">MGLFRFIRPFRRTRIRRNRWRVGMNMAIGQPTTQWRDPWPKDRHVVTGFLPSLETTTGKIRRHEALMTCEVRSSKGAREGVMPPWRPARPREAGSVKAGGATGHPTLRFKRHALDFALHTSRSAAPYPPVMHGAPCFYSHHWGMRHRFGRIGYMGDPRRSVREPPTVECSLPEFHRAKTEFNRASPEFSPS</sequence>
<dbReference type="EMBL" id="CAADFG010000021">
    <property type="protein sequence ID" value="VFJ90409.1"/>
    <property type="molecule type" value="Genomic_DNA"/>
</dbReference>
<evidence type="ECO:0000313" key="4">
    <source>
        <dbReference type="EMBL" id="VFJ98197.1"/>
    </source>
</evidence>
<evidence type="ECO:0000256" key="1">
    <source>
        <dbReference type="SAM" id="MobiDB-lite"/>
    </source>
</evidence>
<protein>
    <submittedName>
        <fullName evidence="4">Uncharacterized protein</fullName>
    </submittedName>
</protein>